<accession>A0A5N5FPB0</accession>
<sequence length="56" mass="6028">MTPTSSPSSFSVSVGVGKVLGTNKAIIKALLLCLQRSKKIQFPKRNSCDSESAFIR</sequence>
<organism evidence="1 2">
    <name type="scientific">Pyrus ussuriensis x Pyrus communis</name>
    <dbReference type="NCBI Taxonomy" id="2448454"/>
    <lineage>
        <taxon>Eukaryota</taxon>
        <taxon>Viridiplantae</taxon>
        <taxon>Streptophyta</taxon>
        <taxon>Embryophyta</taxon>
        <taxon>Tracheophyta</taxon>
        <taxon>Spermatophyta</taxon>
        <taxon>Magnoliopsida</taxon>
        <taxon>eudicotyledons</taxon>
        <taxon>Gunneridae</taxon>
        <taxon>Pentapetalae</taxon>
        <taxon>rosids</taxon>
        <taxon>fabids</taxon>
        <taxon>Rosales</taxon>
        <taxon>Rosaceae</taxon>
        <taxon>Amygdaloideae</taxon>
        <taxon>Maleae</taxon>
        <taxon>Pyrus</taxon>
    </lineage>
</organism>
<reference evidence="1 2" key="2">
    <citation type="submission" date="2019-11" db="EMBL/GenBank/DDBJ databases">
        <title>A de novo genome assembly of a pear dwarfing rootstock.</title>
        <authorList>
            <person name="Wang F."/>
            <person name="Wang J."/>
            <person name="Li S."/>
            <person name="Zhang Y."/>
            <person name="Fang M."/>
            <person name="Ma L."/>
            <person name="Zhao Y."/>
            <person name="Jiang S."/>
        </authorList>
    </citation>
    <scope>NUCLEOTIDE SEQUENCE [LARGE SCALE GENOMIC DNA]</scope>
    <source>
        <strain evidence="1">S2</strain>
        <tissue evidence="1">Leaf</tissue>
    </source>
</reference>
<protein>
    <submittedName>
        <fullName evidence="1">Uncharacterized protein</fullName>
    </submittedName>
</protein>
<dbReference type="Proteomes" id="UP000327157">
    <property type="component" value="Unassembled WGS sequence"/>
</dbReference>
<evidence type="ECO:0000313" key="1">
    <source>
        <dbReference type="EMBL" id="KAB2604976.1"/>
    </source>
</evidence>
<evidence type="ECO:0000313" key="2">
    <source>
        <dbReference type="Proteomes" id="UP000327157"/>
    </source>
</evidence>
<dbReference type="AlphaFoldDB" id="A0A5N5FPB0"/>
<dbReference type="EMBL" id="SMOL01000565">
    <property type="protein sequence ID" value="KAB2604976.1"/>
    <property type="molecule type" value="Genomic_DNA"/>
</dbReference>
<gene>
    <name evidence="1" type="ORF">D8674_038527</name>
</gene>
<comment type="caution">
    <text evidence="1">The sequence shown here is derived from an EMBL/GenBank/DDBJ whole genome shotgun (WGS) entry which is preliminary data.</text>
</comment>
<reference evidence="1 2" key="1">
    <citation type="submission" date="2019-09" db="EMBL/GenBank/DDBJ databases">
        <authorList>
            <person name="Ou C."/>
        </authorList>
    </citation>
    <scope>NUCLEOTIDE SEQUENCE [LARGE SCALE GENOMIC DNA]</scope>
    <source>
        <strain evidence="1">S2</strain>
        <tissue evidence="1">Leaf</tissue>
    </source>
</reference>
<name>A0A5N5FPB0_9ROSA</name>
<proteinExistence type="predicted"/>
<keyword evidence="2" id="KW-1185">Reference proteome</keyword>